<feature type="region of interest" description="Disordered" evidence="3">
    <location>
        <begin position="222"/>
        <end position="312"/>
    </location>
</feature>
<organism evidence="5 6">
    <name type="scientific">Tenebrio molitor</name>
    <name type="common">Yellow mealworm beetle</name>
    <dbReference type="NCBI Taxonomy" id="7067"/>
    <lineage>
        <taxon>Eukaryota</taxon>
        <taxon>Metazoa</taxon>
        <taxon>Ecdysozoa</taxon>
        <taxon>Arthropoda</taxon>
        <taxon>Hexapoda</taxon>
        <taxon>Insecta</taxon>
        <taxon>Pterygota</taxon>
        <taxon>Neoptera</taxon>
        <taxon>Endopterygota</taxon>
        <taxon>Coleoptera</taxon>
        <taxon>Polyphaga</taxon>
        <taxon>Cucujiformia</taxon>
        <taxon>Tenebrionidae</taxon>
        <taxon>Tenebrio</taxon>
    </lineage>
</organism>
<feature type="compositionally biased region" description="Basic and acidic residues" evidence="3">
    <location>
        <begin position="277"/>
        <end position="300"/>
    </location>
</feature>
<proteinExistence type="predicted"/>
<reference evidence="5" key="2">
    <citation type="submission" date="2021-08" db="EMBL/GenBank/DDBJ databases">
        <authorList>
            <person name="Eriksson T."/>
        </authorList>
    </citation>
    <scope>NUCLEOTIDE SEQUENCE</scope>
    <source>
        <strain evidence="5">Stoneville</strain>
        <tissue evidence="5">Whole head</tissue>
    </source>
</reference>
<dbReference type="EMBL" id="JABDTM020025662">
    <property type="protein sequence ID" value="KAH0812974.1"/>
    <property type="molecule type" value="Genomic_DNA"/>
</dbReference>
<dbReference type="PANTHER" id="PTHR15431:SF9">
    <property type="entry name" value="CENTROSOMAL PROTEIN 43"/>
    <property type="match status" value="1"/>
</dbReference>
<dbReference type="Proteomes" id="UP000719412">
    <property type="component" value="Unassembled WGS sequence"/>
</dbReference>
<dbReference type="Pfam" id="PF09398">
    <property type="entry name" value="FOP_dimer"/>
    <property type="match status" value="1"/>
</dbReference>
<dbReference type="AlphaFoldDB" id="A0A8J6HE34"/>
<feature type="domain" description="FGFR1 oncogene partner (FOP) N-terminal dimerisation" evidence="4">
    <location>
        <begin position="48"/>
        <end position="128"/>
    </location>
</feature>
<accession>A0A8J6HE34</accession>
<reference evidence="5" key="1">
    <citation type="journal article" date="2020" name="J Insects Food Feed">
        <title>The yellow mealworm (Tenebrio molitor) genome: a resource for the emerging insects as food and feed industry.</title>
        <authorList>
            <person name="Eriksson T."/>
            <person name="Andere A."/>
            <person name="Kelstrup H."/>
            <person name="Emery V."/>
            <person name="Picard C."/>
        </authorList>
    </citation>
    <scope>NUCLEOTIDE SEQUENCE</scope>
    <source>
        <strain evidence="5">Stoneville</strain>
        <tissue evidence="5">Whole head</tissue>
    </source>
</reference>
<evidence type="ECO:0000313" key="5">
    <source>
        <dbReference type="EMBL" id="KAH0812974.1"/>
    </source>
</evidence>
<dbReference type="Gene3D" id="1.20.960.40">
    <property type="match status" value="1"/>
</dbReference>
<evidence type="ECO:0000313" key="6">
    <source>
        <dbReference type="Proteomes" id="UP000719412"/>
    </source>
</evidence>
<keyword evidence="2" id="KW-0206">Cytoskeleton</keyword>
<keyword evidence="6" id="KW-1185">Reference proteome</keyword>
<evidence type="ECO:0000256" key="1">
    <source>
        <dbReference type="ARBA" id="ARBA00022490"/>
    </source>
</evidence>
<dbReference type="InterPro" id="IPR018993">
    <property type="entry name" value="FOP_dimerisation-dom_N"/>
</dbReference>
<keyword evidence="1" id="KW-0963">Cytoplasm</keyword>
<feature type="compositionally biased region" description="Polar residues" evidence="3">
    <location>
        <begin position="152"/>
        <end position="163"/>
    </location>
</feature>
<protein>
    <recommendedName>
        <fullName evidence="4">FGFR1 oncogene partner (FOP) N-terminal dimerisation domain-containing protein</fullName>
    </recommendedName>
</protein>
<dbReference type="GO" id="GO:0034453">
    <property type="term" value="P:microtubule anchoring"/>
    <property type="evidence" value="ECO:0007669"/>
    <property type="project" value="InterPro"/>
</dbReference>
<feature type="region of interest" description="Disordered" evidence="3">
    <location>
        <begin position="146"/>
        <end position="198"/>
    </location>
</feature>
<evidence type="ECO:0000256" key="3">
    <source>
        <dbReference type="SAM" id="MobiDB-lite"/>
    </source>
</evidence>
<sequence length="476" mass="53775">MSVEEEVELRDLVAQTLELNGCLPKIRAQLRANLFLALDEDSKISKQQPLLNKKIKSYLEVPEGQLMFCLVREFLEYFDLDFTVSVYEPESYMGSFYKYEGRQKIIEDLGLKSTEDNYSSPVLLHLVKIAQMKSKTLKINLTNINGGEVKETNGSSSVSTAQDGVNGHSDLSEAEENSVSNRNGHNVNEEQVQPLNVKKLASPSSCVKGNYESKEVTKEALNSTYVKRDEENDDTFNGTSSIEEETVNGVESSKDLNQKFTTNEEESAASTDAETSPESKSKLEDKSKSSMKSDKLKSKLELPPLQLNKSRGSDILPSLYSKDFKERGNKDFDFDIKDDYEEDFMSGSEMDFSLSHVDCPKPLLEELQQCSEYASNLNSVISKSTYSQSTIRRKSFYDEEQIDIKPSPELIPDEYEHSTSDSVLIHIFRTDDDSKPAEDLMKTVAAINNTISATKNLHYLDKKEEFFKDLESSECR</sequence>
<comment type="caution">
    <text evidence="5">The sequence shown here is derived from an EMBL/GenBank/DDBJ whole genome shotgun (WGS) entry which is preliminary data.</text>
</comment>
<dbReference type="GO" id="GO:0005813">
    <property type="term" value="C:centrosome"/>
    <property type="evidence" value="ECO:0007669"/>
    <property type="project" value="TreeGrafter"/>
</dbReference>
<dbReference type="PANTHER" id="PTHR15431">
    <property type="entry name" value="FGFR1 ONCOGENE PARTNER/LISH DOMAIN-CONTAINING PROTEIN"/>
    <property type="match status" value="1"/>
</dbReference>
<feature type="compositionally biased region" description="Polar residues" evidence="3">
    <location>
        <begin position="177"/>
        <end position="194"/>
    </location>
</feature>
<name>A0A8J6HE34_TENMO</name>
<evidence type="ECO:0000259" key="4">
    <source>
        <dbReference type="Pfam" id="PF09398"/>
    </source>
</evidence>
<gene>
    <name evidence="5" type="ORF">GEV33_009810</name>
</gene>
<evidence type="ECO:0000256" key="2">
    <source>
        <dbReference type="ARBA" id="ARBA00023212"/>
    </source>
</evidence>